<keyword evidence="1" id="KW-1133">Transmembrane helix</keyword>
<evidence type="ECO:0000313" key="3">
    <source>
        <dbReference type="Proteomes" id="UP001501725"/>
    </source>
</evidence>
<keyword evidence="1" id="KW-0812">Transmembrane</keyword>
<dbReference type="RefSeq" id="WP_345253483.1">
    <property type="nucleotide sequence ID" value="NZ_BAABGY010000002.1"/>
</dbReference>
<feature type="transmembrane region" description="Helical" evidence="1">
    <location>
        <begin position="84"/>
        <end position="104"/>
    </location>
</feature>
<feature type="transmembrane region" description="Helical" evidence="1">
    <location>
        <begin position="111"/>
        <end position="129"/>
    </location>
</feature>
<comment type="caution">
    <text evidence="2">The sequence shown here is derived from an EMBL/GenBank/DDBJ whole genome shotgun (WGS) entry which is preliminary data.</text>
</comment>
<feature type="transmembrane region" description="Helical" evidence="1">
    <location>
        <begin position="51"/>
        <end position="72"/>
    </location>
</feature>
<protein>
    <recommendedName>
        <fullName evidence="4">Zinc ribbon domain-containing protein</fullName>
    </recommendedName>
</protein>
<gene>
    <name evidence="2" type="ORF">GCM10023184_07360</name>
</gene>
<organism evidence="2 3">
    <name type="scientific">Flaviaesturariibacter amylovorans</name>
    <dbReference type="NCBI Taxonomy" id="1084520"/>
    <lineage>
        <taxon>Bacteria</taxon>
        <taxon>Pseudomonadati</taxon>
        <taxon>Bacteroidota</taxon>
        <taxon>Chitinophagia</taxon>
        <taxon>Chitinophagales</taxon>
        <taxon>Chitinophagaceae</taxon>
        <taxon>Flaviaestuariibacter</taxon>
    </lineage>
</organism>
<name>A0ABP8GCS8_9BACT</name>
<keyword evidence="3" id="KW-1185">Reference proteome</keyword>
<sequence>MLHSAPIQCPHCSTPGDTPGRFCRQCGGPLDGNADLFAHASVPARVSDKGYLLVALGFAGYFLLYFGVSWLGRNYLTRTELSQFIRMISFAHPTFLFCVLYFYSNRPRHRIVIGLIGLLVVGASAYAAFFG</sequence>
<evidence type="ECO:0000313" key="2">
    <source>
        <dbReference type="EMBL" id="GAA4321514.1"/>
    </source>
</evidence>
<evidence type="ECO:0000256" key="1">
    <source>
        <dbReference type="SAM" id="Phobius"/>
    </source>
</evidence>
<dbReference type="Proteomes" id="UP001501725">
    <property type="component" value="Unassembled WGS sequence"/>
</dbReference>
<reference evidence="3" key="1">
    <citation type="journal article" date="2019" name="Int. J. Syst. Evol. Microbiol.">
        <title>The Global Catalogue of Microorganisms (GCM) 10K type strain sequencing project: providing services to taxonomists for standard genome sequencing and annotation.</title>
        <authorList>
            <consortium name="The Broad Institute Genomics Platform"/>
            <consortium name="The Broad Institute Genome Sequencing Center for Infectious Disease"/>
            <person name="Wu L."/>
            <person name="Ma J."/>
        </authorList>
    </citation>
    <scope>NUCLEOTIDE SEQUENCE [LARGE SCALE GENOMIC DNA]</scope>
    <source>
        <strain evidence="3">JCM 17919</strain>
    </source>
</reference>
<dbReference type="EMBL" id="BAABGY010000002">
    <property type="protein sequence ID" value="GAA4321514.1"/>
    <property type="molecule type" value="Genomic_DNA"/>
</dbReference>
<proteinExistence type="predicted"/>
<accession>A0ABP8GCS8</accession>
<keyword evidence="1" id="KW-0472">Membrane</keyword>
<evidence type="ECO:0008006" key="4">
    <source>
        <dbReference type="Google" id="ProtNLM"/>
    </source>
</evidence>